<accession>A0A3M0I6Z8</accession>
<evidence type="ECO:0000313" key="2">
    <source>
        <dbReference type="EMBL" id="RMB82543.1"/>
    </source>
</evidence>
<protein>
    <submittedName>
        <fullName evidence="2">Uncharacterized protein</fullName>
    </submittedName>
</protein>
<keyword evidence="3" id="KW-1185">Reference proteome</keyword>
<feature type="transmembrane region" description="Helical" evidence="1">
    <location>
        <begin position="132"/>
        <end position="151"/>
    </location>
</feature>
<organism evidence="2 3">
    <name type="scientific">Streptomyces shenzhenensis</name>
    <dbReference type="NCBI Taxonomy" id="943815"/>
    <lineage>
        <taxon>Bacteria</taxon>
        <taxon>Bacillati</taxon>
        <taxon>Actinomycetota</taxon>
        <taxon>Actinomycetes</taxon>
        <taxon>Kitasatosporales</taxon>
        <taxon>Streptomycetaceae</taxon>
        <taxon>Streptomyces</taxon>
    </lineage>
</organism>
<dbReference type="AlphaFoldDB" id="A0A3M0I6Z8"/>
<dbReference type="OrthoDB" id="4245347at2"/>
<gene>
    <name evidence="2" type="ORF">CTZ28_29300</name>
</gene>
<comment type="caution">
    <text evidence="2">The sequence shown here is derived from an EMBL/GenBank/DDBJ whole genome shotgun (WGS) entry which is preliminary data.</text>
</comment>
<dbReference type="Proteomes" id="UP000270471">
    <property type="component" value="Unassembled WGS sequence"/>
</dbReference>
<proteinExistence type="predicted"/>
<name>A0A3M0I6Z8_9ACTN</name>
<sequence length="216" mass="22552">MDWWLHVRRVPAVCAGLAACLVLGAVADSVQVPVPVVVGRVSFAFPLPFLLPLAPVCLILYGQSRGGSAIEVTAVRTVRLWDTAFMAACAVLMLAGGRLVSSMTGHILAAGMARNFLGYLGLALLLRTFTSLHIAATSVTLFPIACAAFGVRHGTPASWAWPLHEPTHLPAFVAALALGAAGLAAAAQPLSTRWSAAVPGGYRASLWTGEVTTSRR</sequence>
<dbReference type="EMBL" id="PENI01000022">
    <property type="protein sequence ID" value="RMB82543.1"/>
    <property type="molecule type" value="Genomic_DNA"/>
</dbReference>
<dbReference type="RefSeq" id="WP_121892762.1">
    <property type="nucleotide sequence ID" value="NZ_PENI01000022.1"/>
</dbReference>
<keyword evidence="1" id="KW-0812">Transmembrane</keyword>
<keyword evidence="1" id="KW-0472">Membrane</keyword>
<feature type="transmembrane region" description="Helical" evidence="1">
    <location>
        <begin position="171"/>
        <end position="187"/>
    </location>
</feature>
<feature type="transmembrane region" description="Helical" evidence="1">
    <location>
        <begin position="83"/>
        <end position="101"/>
    </location>
</feature>
<evidence type="ECO:0000313" key="3">
    <source>
        <dbReference type="Proteomes" id="UP000270471"/>
    </source>
</evidence>
<keyword evidence="1" id="KW-1133">Transmembrane helix</keyword>
<feature type="transmembrane region" description="Helical" evidence="1">
    <location>
        <begin position="107"/>
        <end position="125"/>
    </location>
</feature>
<feature type="transmembrane region" description="Helical" evidence="1">
    <location>
        <begin position="43"/>
        <end position="62"/>
    </location>
</feature>
<reference evidence="2 3" key="1">
    <citation type="submission" date="2017-11" db="EMBL/GenBank/DDBJ databases">
        <title>Draft genome of actinobacteria isolated from guarana (Paullinia cupana (Mart.) Ducke.</title>
        <authorList>
            <person name="Siqueira K.A."/>
            <person name="Liotti R.G."/>
            <person name="Mendes T.A.O."/>
            <person name="Soares M.A."/>
        </authorList>
    </citation>
    <scope>NUCLEOTIDE SEQUENCE [LARGE SCALE GENOMIC DNA]</scope>
    <source>
        <strain evidence="2 3">193</strain>
    </source>
</reference>
<evidence type="ECO:0000256" key="1">
    <source>
        <dbReference type="SAM" id="Phobius"/>
    </source>
</evidence>